<evidence type="ECO:0000256" key="2">
    <source>
        <dbReference type="ARBA" id="ARBA00009765"/>
    </source>
</evidence>
<feature type="transmembrane region" description="Helical" evidence="9">
    <location>
        <begin position="464"/>
        <end position="484"/>
    </location>
</feature>
<keyword evidence="6 9" id="KW-1133">Transmembrane helix</keyword>
<keyword evidence="11" id="KW-1185">Reference proteome</keyword>
<dbReference type="InterPro" id="IPR045863">
    <property type="entry name" value="CorA_TM1_TM2"/>
</dbReference>
<dbReference type="GO" id="GO:0015095">
    <property type="term" value="F:magnesium ion transmembrane transporter activity"/>
    <property type="evidence" value="ECO:0007669"/>
    <property type="project" value="TreeGrafter"/>
</dbReference>
<evidence type="ECO:0000256" key="7">
    <source>
        <dbReference type="ARBA" id="ARBA00023136"/>
    </source>
</evidence>
<dbReference type="GO" id="GO:0005886">
    <property type="term" value="C:plasma membrane"/>
    <property type="evidence" value="ECO:0007669"/>
    <property type="project" value="UniProtKB-SubCell"/>
</dbReference>
<dbReference type="GO" id="GO:0000287">
    <property type="term" value="F:magnesium ion binding"/>
    <property type="evidence" value="ECO:0007669"/>
    <property type="project" value="TreeGrafter"/>
</dbReference>
<keyword evidence="8" id="KW-0175">Coiled coil</keyword>
<gene>
    <name evidence="10" type="ORF">CY34DRAFT_16247</name>
</gene>
<dbReference type="GO" id="GO:0050897">
    <property type="term" value="F:cobalt ion binding"/>
    <property type="evidence" value="ECO:0007669"/>
    <property type="project" value="TreeGrafter"/>
</dbReference>
<evidence type="ECO:0000256" key="5">
    <source>
        <dbReference type="ARBA" id="ARBA00022692"/>
    </source>
</evidence>
<dbReference type="Proteomes" id="UP000054485">
    <property type="component" value="Unassembled WGS sequence"/>
</dbReference>
<evidence type="ECO:0000256" key="6">
    <source>
        <dbReference type="ARBA" id="ARBA00022989"/>
    </source>
</evidence>
<accession>A0A0C9ZGW7</accession>
<evidence type="ECO:0000313" key="11">
    <source>
        <dbReference type="Proteomes" id="UP000054485"/>
    </source>
</evidence>
<dbReference type="InParanoid" id="A0A0C9ZGW7"/>
<dbReference type="EMBL" id="KN835510">
    <property type="protein sequence ID" value="KIK36650.1"/>
    <property type="molecule type" value="Genomic_DNA"/>
</dbReference>
<sequence>MAVSRTLAAAFRVRSDDSDDLALQHLKDGNTALPPAVPAPPYRHAAPSGPWPWMDFDVETSSSTTAIDPSWRGYPQNQFGNWTPDQVKRSKMLEKCLLNKSSTIYWMDVLNTGRFAIPDMGGLGSTMVVGNEHEDGFWHVLHGQQRPDNIRVRSIFVDDLTSPVLRMLGTRYNIEPFFFTSSINWIPSRYQEAPIHKEGDHITVTLPFVRTLRKNSRSSRSAPTTPVPLSQSTNSRINTQAAFPMSDGNMLFIDLLAIHMVRGVKTSTIISYHPESTWCRTSAQRLHSLMQLVGGSVYWQKIFDKSQDPTFVFLAILWYALYAWDESFELLYSHVSELESKVLQTNNIELTRELHILQAHLLHYQALLHNFELSVKFLAKTHNPAMDSDDFSDHQRKESKDLMERESENLLSEIDRLEKRRAMLSNRLKNVMDLAFATVNIDDNSQTRKLTEATVRDSAAMKQISYLTMVFLPASFLASVFGMNVAEFNQGALQTLAHYIEVTVSLTLLTIYVVVTLQTHSTFHDRNAPFLRRAVWPALTAWKMMYKPREKAEKDLV</sequence>
<reference evidence="11" key="2">
    <citation type="submission" date="2015-01" db="EMBL/GenBank/DDBJ databases">
        <title>Evolutionary Origins and Diversification of the Mycorrhizal Mutualists.</title>
        <authorList>
            <consortium name="DOE Joint Genome Institute"/>
            <consortium name="Mycorrhizal Genomics Consortium"/>
            <person name="Kohler A."/>
            <person name="Kuo A."/>
            <person name="Nagy L.G."/>
            <person name="Floudas D."/>
            <person name="Copeland A."/>
            <person name="Barry K.W."/>
            <person name="Cichocki N."/>
            <person name="Veneault-Fourrey C."/>
            <person name="LaButti K."/>
            <person name="Lindquist E.A."/>
            <person name="Lipzen A."/>
            <person name="Lundell T."/>
            <person name="Morin E."/>
            <person name="Murat C."/>
            <person name="Riley R."/>
            <person name="Ohm R."/>
            <person name="Sun H."/>
            <person name="Tunlid A."/>
            <person name="Henrissat B."/>
            <person name="Grigoriev I.V."/>
            <person name="Hibbett D.S."/>
            <person name="Martin F."/>
        </authorList>
    </citation>
    <scope>NUCLEOTIDE SEQUENCE [LARGE SCALE GENOMIC DNA]</scope>
    <source>
        <strain evidence="11">UH-Slu-Lm8-n1</strain>
    </source>
</reference>
<dbReference type="Pfam" id="PF01544">
    <property type="entry name" value="CorA"/>
    <property type="match status" value="1"/>
</dbReference>
<dbReference type="SUPFAM" id="SSF144083">
    <property type="entry name" value="Magnesium transport protein CorA, transmembrane region"/>
    <property type="match status" value="1"/>
</dbReference>
<dbReference type="STRING" id="930992.A0A0C9ZGW7"/>
<reference evidence="10 11" key="1">
    <citation type="submission" date="2014-04" db="EMBL/GenBank/DDBJ databases">
        <authorList>
            <consortium name="DOE Joint Genome Institute"/>
            <person name="Kuo A."/>
            <person name="Ruytinx J."/>
            <person name="Rineau F."/>
            <person name="Colpaert J."/>
            <person name="Kohler A."/>
            <person name="Nagy L.G."/>
            <person name="Floudas D."/>
            <person name="Copeland A."/>
            <person name="Barry K.W."/>
            <person name="Cichocki N."/>
            <person name="Veneault-Fourrey C."/>
            <person name="LaButti K."/>
            <person name="Lindquist E.A."/>
            <person name="Lipzen A."/>
            <person name="Lundell T."/>
            <person name="Morin E."/>
            <person name="Murat C."/>
            <person name="Sun H."/>
            <person name="Tunlid A."/>
            <person name="Henrissat B."/>
            <person name="Grigoriev I.V."/>
            <person name="Hibbett D.S."/>
            <person name="Martin F."/>
            <person name="Nordberg H.P."/>
            <person name="Cantor M.N."/>
            <person name="Hua S.X."/>
        </authorList>
    </citation>
    <scope>NUCLEOTIDE SEQUENCE [LARGE SCALE GENOMIC DNA]</scope>
    <source>
        <strain evidence="10 11">UH-Slu-Lm8-n1</strain>
    </source>
</reference>
<feature type="transmembrane region" description="Helical" evidence="9">
    <location>
        <begin position="496"/>
        <end position="517"/>
    </location>
</feature>
<organism evidence="10 11">
    <name type="scientific">Suillus luteus UH-Slu-Lm8-n1</name>
    <dbReference type="NCBI Taxonomy" id="930992"/>
    <lineage>
        <taxon>Eukaryota</taxon>
        <taxon>Fungi</taxon>
        <taxon>Dikarya</taxon>
        <taxon>Basidiomycota</taxon>
        <taxon>Agaricomycotina</taxon>
        <taxon>Agaricomycetes</taxon>
        <taxon>Agaricomycetidae</taxon>
        <taxon>Boletales</taxon>
        <taxon>Suillineae</taxon>
        <taxon>Suillaceae</taxon>
        <taxon>Suillus</taxon>
    </lineage>
</organism>
<keyword evidence="4" id="KW-1003">Cell membrane</keyword>
<dbReference type="SUPFAM" id="SSF143865">
    <property type="entry name" value="CorA soluble domain-like"/>
    <property type="match status" value="1"/>
</dbReference>
<feature type="coiled-coil region" evidence="8">
    <location>
        <begin position="400"/>
        <end position="434"/>
    </location>
</feature>
<keyword evidence="5 9" id="KW-0812">Transmembrane</keyword>
<keyword evidence="3" id="KW-0813">Transport</keyword>
<dbReference type="AlphaFoldDB" id="A0A0C9ZGW7"/>
<keyword evidence="7 9" id="KW-0472">Membrane</keyword>
<evidence type="ECO:0000256" key="4">
    <source>
        <dbReference type="ARBA" id="ARBA00022475"/>
    </source>
</evidence>
<dbReference type="HOGENOM" id="CLU_018401_0_0_1"/>
<name>A0A0C9ZGW7_9AGAM</name>
<dbReference type="Gene3D" id="1.20.58.340">
    <property type="entry name" value="Magnesium transport protein CorA, transmembrane region"/>
    <property type="match status" value="1"/>
</dbReference>
<protein>
    <submittedName>
        <fullName evidence="10">Uncharacterized protein</fullName>
    </submittedName>
</protein>
<evidence type="ECO:0000256" key="9">
    <source>
        <dbReference type="SAM" id="Phobius"/>
    </source>
</evidence>
<proteinExistence type="inferred from homology"/>
<dbReference type="OrthoDB" id="3231000at2759"/>
<dbReference type="PANTHER" id="PTHR46494">
    <property type="entry name" value="CORA FAMILY METAL ION TRANSPORTER (EUROFUNG)"/>
    <property type="match status" value="1"/>
</dbReference>
<evidence type="ECO:0000256" key="1">
    <source>
        <dbReference type="ARBA" id="ARBA00004651"/>
    </source>
</evidence>
<evidence type="ECO:0000256" key="3">
    <source>
        <dbReference type="ARBA" id="ARBA00022448"/>
    </source>
</evidence>
<comment type="subcellular location">
    <subcellularLocation>
        <location evidence="1">Cell membrane</location>
        <topology evidence="1">Multi-pass membrane protein</topology>
    </subcellularLocation>
</comment>
<dbReference type="PANTHER" id="PTHR46494:SF1">
    <property type="entry name" value="CORA FAMILY METAL ION TRANSPORTER (EUROFUNG)"/>
    <property type="match status" value="1"/>
</dbReference>
<evidence type="ECO:0000313" key="10">
    <source>
        <dbReference type="EMBL" id="KIK36650.1"/>
    </source>
</evidence>
<comment type="similarity">
    <text evidence="2">Belongs to the CorA metal ion transporter (MIT) (TC 1.A.35) family.</text>
</comment>
<evidence type="ECO:0000256" key="8">
    <source>
        <dbReference type="SAM" id="Coils"/>
    </source>
</evidence>
<dbReference type="InterPro" id="IPR002523">
    <property type="entry name" value="MgTranspt_CorA/ZnTranspt_ZntB"/>
</dbReference>
<dbReference type="GO" id="GO:0015087">
    <property type="term" value="F:cobalt ion transmembrane transporter activity"/>
    <property type="evidence" value="ECO:0007669"/>
    <property type="project" value="TreeGrafter"/>
</dbReference>
<dbReference type="InterPro" id="IPR045861">
    <property type="entry name" value="CorA_cytoplasmic_dom"/>
</dbReference>